<dbReference type="PROSITE" id="PS51318">
    <property type="entry name" value="TAT"/>
    <property type="match status" value="1"/>
</dbReference>
<dbReference type="InterPro" id="IPR000683">
    <property type="entry name" value="Gfo/Idh/MocA-like_OxRdtase_N"/>
</dbReference>
<dbReference type="STRING" id="857265.WG78_16715"/>
<feature type="domain" description="Gfo/Idh/MocA-like oxidoreductase N-terminal" evidence="5">
    <location>
        <begin position="76"/>
        <end position="199"/>
    </location>
</feature>
<keyword evidence="8" id="KW-1185">Reference proteome</keyword>
<comment type="similarity">
    <text evidence="1">Belongs to the Gfo/Idh/MocA family.</text>
</comment>
<dbReference type="InterPro" id="IPR036291">
    <property type="entry name" value="NAD(P)-bd_dom_sf"/>
</dbReference>
<accession>A0A0N0GM95</accession>
<keyword evidence="2 7" id="KW-0560">Oxidoreductase</keyword>
<dbReference type="PANTHER" id="PTHR22604:SF105">
    <property type="entry name" value="TRANS-1,2-DIHYDROBENZENE-1,2-DIOL DEHYDROGENASE"/>
    <property type="match status" value="1"/>
</dbReference>
<dbReference type="SUPFAM" id="SSF55347">
    <property type="entry name" value="Glyceraldehyde-3-phosphate dehydrogenase-like, C-terminal domain"/>
    <property type="match status" value="1"/>
</dbReference>
<dbReference type="EC" id="1.1.99.28" evidence="7"/>
<feature type="transmembrane region" description="Helical" evidence="4">
    <location>
        <begin position="21"/>
        <end position="40"/>
    </location>
</feature>
<evidence type="ECO:0000259" key="6">
    <source>
        <dbReference type="Pfam" id="PF22725"/>
    </source>
</evidence>
<dbReference type="PANTHER" id="PTHR22604">
    <property type="entry name" value="OXIDOREDUCTASES"/>
    <property type="match status" value="1"/>
</dbReference>
<keyword evidence="4" id="KW-0472">Membrane</keyword>
<dbReference type="Pfam" id="PF22725">
    <property type="entry name" value="GFO_IDH_MocA_C3"/>
    <property type="match status" value="1"/>
</dbReference>
<dbReference type="GO" id="GO:0047061">
    <property type="term" value="F:glucose-fructose oxidoreductase activity"/>
    <property type="evidence" value="ECO:0007669"/>
    <property type="project" value="UniProtKB-EC"/>
</dbReference>
<dbReference type="Pfam" id="PF01408">
    <property type="entry name" value="GFO_IDH_MocA"/>
    <property type="match status" value="1"/>
</dbReference>
<organism evidence="7 8">
    <name type="scientific">Amantichitinum ursilacus</name>
    <dbReference type="NCBI Taxonomy" id="857265"/>
    <lineage>
        <taxon>Bacteria</taxon>
        <taxon>Pseudomonadati</taxon>
        <taxon>Pseudomonadota</taxon>
        <taxon>Betaproteobacteria</taxon>
        <taxon>Neisseriales</taxon>
        <taxon>Chitinibacteraceae</taxon>
        <taxon>Amantichitinum</taxon>
    </lineage>
</organism>
<evidence type="ECO:0000313" key="7">
    <source>
        <dbReference type="EMBL" id="KPC50715.1"/>
    </source>
</evidence>
<dbReference type="InterPro" id="IPR055170">
    <property type="entry name" value="GFO_IDH_MocA-like_dom"/>
</dbReference>
<dbReference type="SUPFAM" id="SSF51735">
    <property type="entry name" value="NAD(P)-binding Rossmann-fold domains"/>
    <property type="match status" value="1"/>
</dbReference>
<dbReference type="AlphaFoldDB" id="A0A0N0GM95"/>
<evidence type="ECO:0000256" key="3">
    <source>
        <dbReference type="SAM" id="MobiDB-lite"/>
    </source>
</evidence>
<dbReference type="PRINTS" id="PR01775">
    <property type="entry name" value="GLFROXRDTASE"/>
</dbReference>
<dbReference type="Proteomes" id="UP000037939">
    <property type="component" value="Unassembled WGS sequence"/>
</dbReference>
<dbReference type="RefSeq" id="WP_053938952.1">
    <property type="nucleotide sequence ID" value="NZ_LAQT01000027.1"/>
</dbReference>
<evidence type="ECO:0000313" key="8">
    <source>
        <dbReference type="Proteomes" id="UP000037939"/>
    </source>
</evidence>
<feature type="region of interest" description="Disordered" evidence="3">
    <location>
        <begin position="406"/>
        <end position="426"/>
    </location>
</feature>
<dbReference type="InterPro" id="IPR006311">
    <property type="entry name" value="TAT_signal"/>
</dbReference>
<feature type="domain" description="GFO/IDH/MocA-like oxidoreductase" evidence="6">
    <location>
        <begin position="208"/>
        <end position="328"/>
    </location>
</feature>
<comment type="caution">
    <text evidence="7">The sequence shown here is derived from an EMBL/GenBank/DDBJ whole genome shotgun (WGS) entry which is preliminary data.</text>
</comment>
<name>A0A0N0GM95_9NEIS</name>
<evidence type="ECO:0000259" key="5">
    <source>
        <dbReference type="Pfam" id="PF01408"/>
    </source>
</evidence>
<dbReference type="PATRIC" id="fig|857265.3.peg.3427"/>
<keyword evidence="4" id="KW-0812">Transmembrane</keyword>
<proteinExistence type="inferred from homology"/>
<dbReference type="Gene3D" id="3.40.50.720">
    <property type="entry name" value="NAD(P)-binding Rossmann-like Domain"/>
    <property type="match status" value="1"/>
</dbReference>
<protein>
    <submittedName>
        <fullName evidence="7">Glucose--fructose oxidoreductase</fullName>
        <ecNumber evidence="7">1.1.99.28</ecNumber>
    </submittedName>
</protein>
<evidence type="ECO:0000256" key="4">
    <source>
        <dbReference type="SAM" id="Phobius"/>
    </source>
</evidence>
<dbReference type="Gene3D" id="3.30.360.10">
    <property type="entry name" value="Dihydrodipicolinate Reductase, domain 2"/>
    <property type="match status" value="1"/>
</dbReference>
<evidence type="ECO:0000256" key="1">
    <source>
        <dbReference type="ARBA" id="ARBA00010928"/>
    </source>
</evidence>
<gene>
    <name evidence="7" type="primary">gfo_4</name>
    <name evidence="7" type="ORF">WG78_16715</name>
</gene>
<evidence type="ECO:0000256" key="2">
    <source>
        <dbReference type="ARBA" id="ARBA00023002"/>
    </source>
</evidence>
<dbReference type="GO" id="GO:0000166">
    <property type="term" value="F:nucleotide binding"/>
    <property type="evidence" value="ECO:0007669"/>
    <property type="project" value="InterPro"/>
</dbReference>
<dbReference type="InterPro" id="IPR008354">
    <property type="entry name" value="Glc-Fru_OxRdtase_bac"/>
</dbReference>
<keyword evidence="4" id="KW-1133">Transmembrane helix</keyword>
<dbReference type="OrthoDB" id="9793050at2"/>
<reference evidence="7 8" key="1">
    <citation type="submission" date="2015-07" db="EMBL/GenBank/DDBJ databases">
        <title>Draft genome sequence of the Amantichitinum ursilacus IGB-41, a new chitin-degrading bacterium.</title>
        <authorList>
            <person name="Kirstahler P."/>
            <person name="Guenther M."/>
            <person name="Grumaz C."/>
            <person name="Rupp S."/>
            <person name="Zibek S."/>
            <person name="Sohn K."/>
        </authorList>
    </citation>
    <scope>NUCLEOTIDE SEQUENCE [LARGE SCALE GENOMIC DNA]</scope>
    <source>
        <strain evidence="7 8">IGB-41</strain>
    </source>
</reference>
<dbReference type="InterPro" id="IPR050984">
    <property type="entry name" value="Gfo/Idh/MocA_domain"/>
</dbReference>
<sequence>MSIDPSANLSTDDADNTRRQFLRLAGGGMAAIATGAWAAATPEIEANKVTLPPLNAPTEQQEKPQDPSAPPARRVGFAIVGLGHLSLNQILPAFGKSKYAYPAALVSGDPVKARKIAAQYGIDAASIYNYQNYDELAHNPRVDVVYVVLPNSMHREFTVRAAKAGKHVLCEKPMATSVADCEAMIAACAQAGRKLMIGYRSQYEPHSRALVKLLKQNKLGELREFISANSQNEGDPTQWRLKKAMAGGGPLPDVGIYSINQIRFLTGLEPEEVFATTYAPSGDPRFTEVEASIQYTLRFPGGLSAACSSAYNSHKSQFFRVQGSTGWAEMSPAFAYNGLKLRTNQVMDGNEVTQEPAIAEKDQFALELDHMAQCVLQNLTPHTPGEEGLRDQQIIEALYESARTHRPVKVPPVKGPLRGPEPAESA</sequence>
<dbReference type="EMBL" id="LAQT01000027">
    <property type="protein sequence ID" value="KPC50715.1"/>
    <property type="molecule type" value="Genomic_DNA"/>
</dbReference>